<protein>
    <submittedName>
        <fullName evidence="1">Uncharacterized protein</fullName>
    </submittedName>
</protein>
<accession>A0A2G5ENM0</accession>
<evidence type="ECO:0000313" key="1">
    <source>
        <dbReference type="EMBL" id="PIA57329.1"/>
    </source>
</evidence>
<name>A0A2G5ENM0_AQUCA</name>
<gene>
    <name evidence="1" type="ORF">AQUCO_00600219v1</name>
</gene>
<keyword evidence="2" id="KW-1185">Reference proteome</keyword>
<proteinExistence type="predicted"/>
<evidence type="ECO:0000313" key="2">
    <source>
        <dbReference type="Proteomes" id="UP000230069"/>
    </source>
</evidence>
<sequence>MYLGLTYLLKSTSIHYFLRCLAIPPTPVYFCKMAIWHGFEKLTFGVCLFFSSSSPWIKNSSGYHKCFPK</sequence>
<organism evidence="1 2">
    <name type="scientific">Aquilegia coerulea</name>
    <name type="common">Rocky mountain columbine</name>
    <dbReference type="NCBI Taxonomy" id="218851"/>
    <lineage>
        <taxon>Eukaryota</taxon>
        <taxon>Viridiplantae</taxon>
        <taxon>Streptophyta</taxon>
        <taxon>Embryophyta</taxon>
        <taxon>Tracheophyta</taxon>
        <taxon>Spermatophyta</taxon>
        <taxon>Magnoliopsida</taxon>
        <taxon>Ranunculales</taxon>
        <taxon>Ranunculaceae</taxon>
        <taxon>Thalictroideae</taxon>
        <taxon>Aquilegia</taxon>
    </lineage>
</organism>
<dbReference type="EMBL" id="KZ305023">
    <property type="protein sequence ID" value="PIA57329.1"/>
    <property type="molecule type" value="Genomic_DNA"/>
</dbReference>
<dbReference type="InParanoid" id="A0A2G5ENM0"/>
<reference evidence="1 2" key="1">
    <citation type="submission" date="2017-09" db="EMBL/GenBank/DDBJ databases">
        <title>WGS assembly of Aquilegia coerulea Goldsmith.</title>
        <authorList>
            <person name="Hodges S."/>
            <person name="Kramer E."/>
            <person name="Nordborg M."/>
            <person name="Tomkins J."/>
            <person name="Borevitz J."/>
            <person name="Derieg N."/>
            <person name="Yan J."/>
            <person name="Mihaltcheva S."/>
            <person name="Hayes R.D."/>
            <person name="Rokhsar D."/>
        </authorList>
    </citation>
    <scope>NUCLEOTIDE SEQUENCE [LARGE SCALE GENOMIC DNA]</scope>
    <source>
        <strain evidence="2">cv. Goldsmith</strain>
    </source>
</reference>
<dbReference type="Proteomes" id="UP000230069">
    <property type="component" value="Unassembled WGS sequence"/>
</dbReference>
<dbReference type="AlphaFoldDB" id="A0A2G5ENM0"/>